<dbReference type="CDD" id="cd00086">
    <property type="entry name" value="homeodomain"/>
    <property type="match status" value="1"/>
</dbReference>
<protein>
    <recommendedName>
        <fullName evidence="8">Homeobox domain-containing protein</fullName>
    </recommendedName>
</protein>
<evidence type="ECO:0000256" key="7">
    <source>
        <dbReference type="SAM" id="MobiDB-lite"/>
    </source>
</evidence>
<name>A0AAU9W1N7_9CNID</name>
<dbReference type="EMBL" id="CALNXJ010000008">
    <property type="protein sequence ID" value="CAH3045221.1"/>
    <property type="molecule type" value="Genomic_DNA"/>
</dbReference>
<feature type="domain" description="Homeobox" evidence="8">
    <location>
        <begin position="50"/>
        <end position="110"/>
    </location>
</feature>
<dbReference type="Gene3D" id="1.10.10.60">
    <property type="entry name" value="Homeodomain-like"/>
    <property type="match status" value="1"/>
</dbReference>
<keyword evidence="2 5" id="KW-0238">DNA-binding</keyword>
<organism evidence="9 10">
    <name type="scientific">Pocillopora meandrina</name>
    <dbReference type="NCBI Taxonomy" id="46732"/>
    <lineage>
        <taxon>Eukaryota</taxon>
        <taxon>Metazoa</taxon>
        <taxon>Cnidaria</taxon>
        <taxon>Anthozoa</taxon>
        <taxon>Hexacorallia</taxon>
        <taxon>Scleractinia</taxon>
        <taxon>Astrocoeniina</taxon>
        <taxon>Pocilloporidae</taxon>
        <taxon>Pocillopora</taxon>
    </lineage>
</organism>
<dbReference type="SUPFAM" id="SSF46689">
    <property type="entry name" value="Homeodomain-like"/>
    <property type="match status" value="1"/>
</dbReference>
<reference evidence="9 10" key="1">
    <citation type="submission" date="2022-05" db="EMBL/GenBank/DDBJ databases">
        <authorList>
            <consortium name="Genoscope - CEA"/>
            <person name="William W."/>
        </authorList>
    </citation>
    <scope>NUCLEOTIDE SEQUENCE [LARGE SCALE GENOMIC DNA]</scope>
</reference>
<evidence type="ECO:0000313" key="9">
    <source>
        <dbReference type="EMBL" id="CAH3045221.1"/>
    </source>
</evidence>
<evidence type="ECO:0000256" key="5">
    <source>
        <dbReference type="PROSITE-ProRule" id="PRU00108"/>
    </source>
</evidence>
<dbReference type="GO" id="GO:0005634">
    <property type="term" value="C:nucleus"/>
    <property type="evidence" value="ECO:0007669"/>
    <property type="project" value="UniProtKB-SubCell"/>
</dbReference>
<proteinExistence type="inferred from homology"/>
<dbReference type="AlphaFoldDB" id="A0AAU9W1N7"/>
<dbReference type="PANTHER" id="PTHR46639:SF2">
    <property type="entry name" value="DIENCEPHALON_MESENCEPHALON HOMEOBOX PROTEIN 1"/>
    <property type="match status" value="1"/>
</dbReference>
<dbReference type="FunFam" id="1.10.10.60:FF:000551">
    <property type="entry name" value="Predicted protein"/>
    <property type="match status" value="1"/>
</dbReference>
<keyword evidence="4 5" id="KW-0539">Nucleus</keyword>
<dbReference type="InterPro" id="IPR001356">
    <property type="entry name" value="HD"/>
</dbReference>
<dbReference type="GO" id="GO:0000981">
    <property type="term" value="F:DNA-binding transcription factor activity, RNA polymerase II-specific"/>
    <property type="evidence" value="ECO:0007669"/>
    <property type="project" value="InterPro"/>
</dbReference>
<feature type="compositionally biased region" description="Basic and acidic residues" evidence="7">
    <location>
        <begin position="112"/>
        <end position="127"/>
    </location>
</feature>
<sequence>MERHPFSIENILKDTRGSSSILKVAPTSEALALAERMADIILKVSCMEGRKIRRTRTTFNQFQLETLERTFARTHYPDLMLREQLAAYTSLPESRIQVWFKNRRAKYRKLKGSKETGDLESKDDQETKKKKNADDDDLQDVEGSPVGDEAHSYHQNKRLKVDRDLEDSNIAVPTRPVPLSSGYVSSPFSSRSFPFDPRLLSGYGYTYVPEWVYYDSVNNCQPRPVNVQQLYPNIGVIH</sequence>
<dbReference type="Pfam" id="PF00046">
    <property type="entry name" value="Homeodomain"/>
    <property type="match status" value="1"/>
</dbReference>
<evidence type="ECO:0000256" key="6">
    <source>
        <dbReference type="RuleBase" id="RU000682"/>
    </source>
</evidence>
<feature type="region of interest" description="Disordered" evidence="7">
    <location>
        <begin position="111"/>
        <end position="160"/>
    </location>
</feature>
<dbReference type="InterPro" id="IPR017970">
    <property type="entry name" value="Homeobox_CS"/>
</dbReference>
<gene>
    <name evidence="9" type="ORF">PMEA_00033254</name>
</gene>
<evidence type="ECO:0000256" key="2">
    <source>
        <dbReference type="ARBA" id="ARBA00023125"/>
    </source>
</evidence>
<evidence type="ECO:0000313" key="10">
    <source>
        <dbReference type="Proteomes" id="UP001159428"/>
    </source>
</evidence>
<evidence type="ECO:0000256" key="1">
    <source>
        <dbReference type="ARBA" id="ARBA00005733"/>
    </source>
</evidence>
<dbReference type="SMART" id="SM00389">
    <property type="entry name" value="HOX"/>
    <property type="match status" value="1"/>
</dbReference>
<evidence type="ECO:0000259" key="8">
    <source>
        <dbReference type="PROSITE" id="PS50071"/>
    </source>
</evidence>
<comment type="subcellular location">
    <subcellularLocation>
        <location evidence="5 6">Nucleus</location>
    </subcellularLocation>
</comment>
<accession>A0AAU9W1N7</accession>
<dbReference type="InterPro" id="IPR009057">
    <property type="entry name" value="Homeodomain-like_sf"/>
</dbReference>
<keyword evidence="3 5" id="KW-0371">Homeobox</keyword>
<evidence type="ECO:0000256" key="3">
    <source>
        <dbReference type="ARBA" id="ARBA00023155"/>
    </source>
</evidence>
<keyword evidence="10" id="KW-1185">Reference proteome</keyword>
<dbReference type="PROSITE" id="PS00027">
    <property type="entry name" value="HOMEOBOX_1"/>
    <property type="match status" value="1"/>
</dbReference>
<comment type="caution">
    <text evidence="9">The sequence shown here is derived from an EMBL/GenBank/DDBJ whole genome shotgun (WGS) entry which is preliminary data.</text>
</comment>
<dbReference type="Proteomes" id="UP001159428">
    <property type="component" value="Unassembled WGS sequence"/>
</dbReference>
<dbReference type="PROSITE" id="PS50071">
    <property type="entry name" value="HOMEOBOX_2"/>
    <property type="match status" value="1"/>
</dbReference>
<dbReference type="GO" id="GO:0000977">
    <property type="term" value="F:RNA polymerase II transcription regulatory region sequence-specific DNA binding"/>
    <property type="evidence" value="ECO:0007669"/>
    <property type="project" value="TreeGrafter"/>
</dbReference>
<feature type="DNA-binding region" description="Homeobox" evidence="5">
    <location>
        <begin position="52"/>
        <end position="111"/>
    </location>
</feature>
<dbReference type="InterPro" id="IPR052488">
    <property type="entry name" value="DMBX_homeobox"/>
</dbReference>
<dbReference type="PANTHER" id="PTHR46639">
    <property type="entry name" value="DIENCEPHALON/MESENCEPHALON HOMEOBOX PROTEIN 1"/>
    <property type="match status" value="1"/>
</dbReference>
<comment type="similarity">
    <text evidence="1">Belongs to the paired homeobox family.</text>
</comment>
<evidence type="ECO:0000256" key="4">
    <source>
        <dbReference type="ARBA" id="ARBA00023242"/>
    </source>
</evidence>